<gene>
    <name evidence="5" type="ordered locus">MCP_0238</name>
</gene>
<dbReference type="Gene3D" id="3.90.550.10">
    <property type="entry name" value="Spore Coat Polysaccharide Biosynthesis Protein SpsA, Chain A"/>
    <property type="match status" value="1"/>
</dbReference>
<comment type="similarity">
    <text evidence="1">Belongs to the glycosyltransferase 2 family.</text>
</comment>
<protein>
    <submittedName>
        <fullName evidence="5">Glycosyltransferase</fullName>
    </submittedName>
</protein>
<proteinExistence type="inferred from homology"/>
<dbReference type="GO" id="GO:0016757">
    <property type="term" value="F:glycosyltransferase activity"/>
    <property type="evidence" value="ECO:0007669"/>
    <property type="project" value="UniProtKB-KW"/>
</dbReference>
<dbReference type="eggNOG" id="arCOG01383">
    <property type="taxonomic scope" value="Archaea"/>
</dbReference>
<dbReference type="CDD" id="cd04186">
    <property type="entry name" value="GT_2_like_c"/>
    <property type="match status" value="1"/>
</dbReference>
<dbReference type="PANTHER" id="PTHR43179">
    <property type="entry name" value="RHAMNOSYLTRANSFERASE WBBL"/>
    <property type="match status" value="1"/>
</dbReference>
<evidence type="ECO:0000256" key="1">
    <source>
        <dbReference type="ARBA" id="ARBA00006739"/>
    </source>
</evidence>
<name>D1YV38_METPS</name>
<dbReference type="CAZy" id="GT2">
    <property type="family name" value="Glycosyltransferase Family 2"/>
</dbReference>
<dbReference type="KEGG" id="mpd:MCP_0238"/>
<keyword evidence="2" id="KW-0328">Glycosyltransferase</keyword>
<evidence type="ECO:0000313" key="6">
    <source>
        <dbReference type="Proteomes" id="UP000001882"/>
    </source>
</evidence>
<reference evidence="5 6" key="1">
    <citation type="journal article" date="2007" name="Appl. Environ. Microbiol.">
        <title>Isolation of key methanogens for global methane emission from rice paddy fields: a novel isolate affiliated with the clone cluster rice cluster I.</title>
        <authorList>
            <person name="Sakai S."/>
            <person name="Imachi H."/>
            <person name="Sekiguchi Y."/>
            <person name="Ohashi A."/>
            <person name="Harada H."/>
            <person name="Kamagata Y."/>
        </authorList>
    </citation>
    <scope>NUCLEOTIDE SEQUENCE [LARGE SCALE GENOMIC DNA]</scope>
    <source>
        <strain evidence="6">DSM 17711 / JCM 13418 / NBRC 101707 / SANAE</strain>
    </source>
</reference>
<dbReference type="Pfam" id="PF00535">
    <property type="entry name" value="Glycos_transf_2"/>
    <property type="match status" value="1"/>
</dbReference>
<dbReference type="InParanoid" id="D1YV38"/>
<dbReference type="EMBL" id="AP011532">
    <property type="protein sequence ID" value="BAI60310.1"/>
    <property type="molecule type" value="Genomic_DNA"/>
</dbReference>
<dbReference type="PANTHER" id="PTHR43179:SF12">
    <property type="entry name" value="GALACTOFURANOSYLTRANSFERASE GLFT2"/>
    <property type="match status" value="1"/>
</dbReference>
<keyword evidence="3" id="KW-0808">Transferase</keyword>
<reference evidence="6" key="3">
    <citation type="journal article" date="2011" name="PLoS ONE">
        <title>Genome sequence of a mesophilic hydrogenotrophic methanogen Methanocella paludicola, the first cultivated representative of the order Methanocellales.</title>
        <authorList>
            <person name="Sakai S."/>
            <person name="Takaki Y."/>
            <person name="Shimamura S."/>
            <person name="Sekine M."/>
            <person name="Tajima T."/>
            <person name="Kosugi H."/>
            <person name="Ichikawa N."/>
            <person name="Tasumi E."/>
            <person name="Hiraki A.T."/>
            <person name="Shimizu A."/>
            <person name="Kato Y."/>
            <person name="Nishiko R."/>
            <person name="Mori K."/>
            <person name="Fujita N."/>
            <person name="Imachi H."/>
            <person name="Takai K."/>
        </authorList>
    </citation>
    <scope>NUCLEOTIDE SEQUENCE [LARGE SCALE GENOMIC DNA]</scope>
    <source>
        <strain evidence="6">DSM 17711 / JCM 13418 / NBRC 101707 / SANAE</strain>
    </source>
</reference>
<dbReference type="Proteomes" id="UP000001882">
    <property type="component" value="Chromosome"/>
</dbReference>
<reference evidence="5 6" key="2">
    <citation type="journal article" date="2008" name="Int. J. Syst. Evol. Microbiol.">
        <title>Methanocella paludicola gen. nov., sp. nov., a methane-producing archaeon, the first isolate of the lineage 'Rice Cluster I', and proposal of the new archaeal order Methanocellales ord. nov.</title>
        <authorList>
            <person name="Sakai S."/>
            <person name="Imachi H."/>
            <person name="Hanada S."/>
            <person name="Ohashi A."/>
            <person name="Harada H."/>
            <person name="Kamagata Y."/>
        </authorList>
    </citation>
    <scope>NUCLEOTIDE SEQUENCE [LARGE SCALE GENOMIC DNA]</scope>
    <source>
        <strain evidence="6">DSM 17711 / JCM 13418 / NBRC 101707 / SANAE</strain>
    </source>
</reference>
<sequence>MGSLVSVVIVNWNGLKYLRECLDSLFAQSYANREIILVDNASTDGSPDFIRKNYPMVKVIESSSNLGFAGGTNRGIKEAKGELIALFNQDAVADKNWLEILVKAVNSSNDIAAVAGKIFYWGDEQERKKVFCTWPKVDPRKALAYNFFDERPAADVDYLPGCAMLIKKKALDEVGLLDEDYFLYFEETDWCARAIMAGYRLVYVPDAKAWHVVSGSIGSGAKLSYIMRNRVRFALKNFDSSYLPVFVVEFTKETYKMMINGIHGQGFDDFIVRMKALFWNGFHLIGTLKARRRDLSRIANRKSYNRSLPLSNIEWEY</sequence>
<evidence type="ECO:0000256" key="2">
    <source>
        <dbReference type="ARBA" id="ARBA00022676"/>
    </source>
</evidence>
<dbReference type="SUPFAM" id="SSF53448">
    <property type="entry name" value="Nucleotide-diphospho-sugar transferases"/>
    <property type="match status" value="1"/>
</dbReference>
<evidence type="ECO:0000259" key="4">
    <source>
        <dbReference type="Pfam" id="PF00535"/>
    </source>
</evidence>
<feature type="domain" description="Glycosyltransferase 2-like" evidence="4">
    <location>
        <begin position="6"/>
        <end position="172"/>
    </location>
</feature>
<accession>D1YV38</accession>
<dbReference type="InterPro" id="IPR029044">
    <property type="entry name" value="Nucleotide-diphossugar_trans"/>
</dbReference>
<dbReference type="OrthoDB" id="46222at2157"/>
<keyword evidence="6" id="KW-1185">Reference proteome</keyword>
<evidence type="ECO:0000313" key="5">
    <source>
        <dbReference type="EMBL" id="BAI60310.1"/>
    </source>
</evidence>
<dbReference type="AlphaFoldDB" id="D1YV38"/>
<organism evidence="5 6">
    <name type="scientific">Methanocella paludicola (strain DSM 17711 / JCM 13418 / NBRC 101707 / SANAE)</name>
    <dbReference type="NCBI Taxonomy" id="304371"/>
    <lineage>
        <taxon>Archaea</taxon>
        <taxon>Methanobacteriati</taxon>
        <taxon>Methanobacteriota</taxon>
        <taxon>Stenosarchaea group</taxon>
        <taxon>Methanomicrobia</taxon>
        <taxon>Methanocellales</taxon>
        <taxon>Methanocellaceae</taxon>
        <taxon>Methanocella</taxon>
    </lineage>
</organism>
<dbReference type="InterPro" id="IPR001173">
    <property type="entry name" value="Glyco_trans_2-like"/>
</dbReference>
<evidence type="ECO:0000256" key="3">
    <source>
        <dbReference type="ARBA" id="ARBA00022679"/>
    </source>
</evidence>
<dbReference type="GeneID" id="8680372"/>
<dbReference type="STRING" id="304371.MCP_0238"/>
<dbReference type="RefSeq" id="WP_012898990.1">
    <property type="nucleotide sequence ID" value="NC_013665.1"/>
</dbReference>